<accession>A0A1A6GGS5</accession>
<evidence type="ECO:0000256" key="7">
    <source>
        <dbReference type="ARBA" id="ARBA00035167"/>
    </source>
</evidence>
<dbReference type="FunFam" id="4.10.830.10:FF:000002">
    <property type="entry name" value="40S ribosomal protein S29"/>
    <property type="match status" value="1"/>
</dbReference>
<protein>
    <recommendedName>
        <fullName evidence="7">Small ribosomal subunit protein uS14</fullName>
    </recommendedName>
    <alternativeName>
        <fullName evidence="8">40S ribosomal protein S29</fullName>
    </alternativeName>
</protein>
<keyword evidence="6" id="KW-0687">Ribonucleoprotein</keyword>
<evidence type="ECO:0000256" key="5">
    <source>
        <dbReference type="ARBA" id="ARBA00022980"/>
    </source>
</evidence>
<name>A0A1A6GGS5_NEOLE</name>
<comment type="cofactor">
    <cofactor evidence="1">
        <name>Zn(2+)</name>
        <dbReference type="ChEBI" id="CHEBI:29105"/>
    </cofactor>
</comment>
<dbReference type="EMBL" id="LZPO01097182">
    <property type="protein sequence ID" value="OBS64487.1"/>
    <property type="molecule type" value="Genomic_DNA"/>
</dbReference>
<dbReference type="GO" id="GO:0008270">
    <property type="term" value="F:zinc ion binding"/>
    <property type="evidence" value="ECO:0007669"/>
    <property type="project" value="InterPro"/>
</dbReference>
<gene>
    <name evidence="10" type="ORF">A6R68_06972</name>
</gene>
<dbReference type="InterPro" id="IPR039744">
    <property type="entry name" value="RIbosomal_uS14_euk_arc"/>
</dbReference>
<dbReference type="PANTHER" id="PTHR12010:SF2">
    <property type="entry name" value="40S RIBOSOMAL PROTEIN S29"/>
    <property type="match status" value="1"/>
</dbReference>
<dbReference type="InterPro" id="IPR043140">
    <property type="entry name" value="Ribosomal_uS14_sf"/>
</dbReference>
<comment type="subunit">
    <text evidence="3">Component of the 40S small ribosomal subunit.</text>
</comment>
<dbReference type="InterPro" id="IPR018271">
    <property type="entry name" value="Ribosomal_uS14_CS"/>
</dbReference>
<proteinExistence type="inferred from homology"/>
<organism evidence="10 11">
    <name type="scientific">Neotoma lepida</name>
    <name type="common">Desert woodrat</name>
    <dbReference type="NCBI Taxonomy" id="56216"/>
    <lineage>
        <taxon>Eukaryota</taxon>
        <taxon>Metazoa</taxon>
        <taxon>Chordata</taxon>
        <taxon>Craniata</taxon>
        <taxon>Vertebrata</taxon>
        <taxon>Euteleostomi</taxon>
        <taxon>Mammalia</taxon>
        <taxon>Eutheria</taxon>
        <taxon>Euarchontoglires</taxon>
        <taxon>Glires</taxon>
        <taxon>Rodentia</taxon>
        <taxon>Myomorpha</taxon>
        <taxon>Muroidea</taxon>
        <taxon>Cricetidae</taxon>
        <taxon>Neotominae</taxon>
        <taxon>Neotoma</taxon>
    </lineage>
</organism>
<evidence type="ECO:0000256" key="9">
    <source>
        <dbReference type="ARBA" id="ARBA00045746"/>
    </source>
</evidence>
<evidence type="ECO:0000256" key="4">
    <source>
        <dbReference type="ARBA" id="ARBA00022833"/>
    </source>
</evidence>
<dbReference type="Gene3D" id="4.10.830.10">
    <property type="entry name" value="30s Ribosomal Protein S14, Chain N"/>
    <property type="match status" value="1"/>
</dbReference>
<dbReference type="InterPro" id="IPR001209">
    <property type="entry name" value="Ribosomal_uS14"/>
</dbReference>
<dbReference type="GO" id="GO:0003735">
    <property type="term" value="F:structural constituent of ribosome"/>
    <property type="evidence" value="ECO:0007669"/>
    <property type="project" value="InterPro"/>
</dbReference>
<dbReference type="PANTHER" id="PTHR12010">
    <property type="entry name" value="40S RIBOSOMAL PROTEIN S29"/>
    <property type="match status" value="1"/>
</dbReference>
<evidence type="ECO:0000256" key="3">
    <source>
        <dbReference type="ARBA" id="ARBA00011542"/>
    </source>
</evidence>
<comment type="similarity">
    <text evidence="2">Belongs to the universal ribosomal protein uS14 family.</text>
</comment>
<dbReference type="PROSITE" id="PS00527">
    <property type="entry name" value="RIBOSOMAL_S14"/>
    <property type="match status" value="1"/>
</dbReference>
<sequence length="234" mass="25728">MMKSSVGRPGDRLGRVCSNRHGLIRKYGLNMCRQCFRQYAKDIGFIKILPLPNLSSSEIPEVAMQQYGTLKYGKILLMPREEATLKTRVGPINTSAAAPCGPCNSKTSFQDSRLYPQQQGSKDAPQGVFVPLTVFAKVDASLELLSDAEDLKDGKAGSRDFGAAVNVSDQKPALISPKILPAVVQRRVSRQLPMRSTMLASTLEPLGLNHMDLSPSRPYWGCLYDQTLKYMGSC</sequence>
<evidence type="ECO:0000256" key="6">
    <source>
        <dbReference type="ARBA" id="ARBA00023274"/>
    </source>
</evidence>
<evidence type="ECO:0000313" key="10">
    <source>
        <dbReference type="EMBL" id="OBS64487.1"/>
    </source>
</evidence>
<dbReference type="OrthoDB" id="10252683at2759"/>
<evidence type="ECO:0000256" key="1">
    <source>
        <dbReference type="ARBA" id="ARBA00001947"/>
    </source>
</evidence>
<comment type="caution">
    <text evidence="10">The sequence shown here is derived from an EMBL/GenBank/DDBJ whole genome shotgun (WGS) entry which is preliminary data.</text>
</comment>
<comment type="function">
    <text evidence="9">Component of the small ribosomal subunit. The ribosome is a large ribonucleoprotein complex responsible for the synthesis of proteins in the cell.</text>
</comment>
<feature type="non-terminal residue" evidence="10">
    <location>
        <position position="234"/>
    </location>
</feature>
<dbReference type="GO" id="GO:0002181">
    <property type="term" value="P:cytoplasmic translation"/>
    <property type="evidence" value="ECO:0007669"/>
    <property type="project" value="TreeGrafter"/>
</dbReference>
<evidence type="ECO:0000256" key="2">
    <source>
        <dbReference type="ARBA" id="ARBA00009083"/>
    </source>
</evidence>
<evidence type="ECO:0000313" key="11">
    <source>
        <dbReference type="Proteomes" id="UP000092124"/>
    </source>
</evidence>
<dbReference type="GO" id="GO:0022627">
    <property type="term" value="C:cytosolic small ribosomal subunit"/>
    <property type="evidence" value="ECO:0007669"/>
    <property type="project" value="TreeGrafter"/>
</dbReference>
<dbReference type="Pfam" id="PF00253">
    <property type="entry name" value="Ribosomal_S14"/>
    <property type="match status" value="1"/>
</dbReference>
<reference evidence="10 11" key="1">
    <citation type="submission" date="2016-06" db="EMBL/GenBank/DDBJ databases">
        <title>The Draft Genome Sequence and Annotation of the Desert Woodrat Neotoma lepida.</title>
        <authorList>
            <person name="Campbell M."/>
            <person name="Oakeson K.F."/>
            <person name="Yandell M."/>
            <person name="Halpert J.R."/>
            <person name="Dearing D."/>
        </authorList>
    </citation>
    <scope>NUCLEOTIDE SEQUENCE [LARGE SCALE GENOMIC DNA]</scope>
    <source>
        <strain evidence="10">417</strain>
        <tissue evidence="10">Liver</tissue>
    </source>
</reference>
<evidence type="ECO:0000256" key="8">
    <source>
        <dbReference type="ARBA" id="ARBA00035455"/>
    </source>
</evidence>
<dbReference type="Proteomes" id="UP000092124">
    <property type="component" value="Unassembled WGS sequence"/>
</dbReference>
<keyword evidence="4" id="KW-0862">Zinc</keyword>
<keyword evidence="5" id="KW-0689">Ribosomal protein</keyword>
<dbReference type="STRING" id="56216.A0A1A6GGS5"/>
<keyword evidence="11" id="KW-1185">Reference proteome</keyword>
<dbReference type="AlphaFoldDB" id="A0A1A6GGS5"/>